<protein>
    <submittedName>
        <fullName evidence="7">Site-specific tyrosine recombinase XerD</fullName>
    </submittedName>
</protein>
<dbReference type="InterPro" id="IPR013762">
    <property type="entry name" value="Integrase-like_cat_sf"/>
</dbReference>
<dbReference type="PANTHER" id="PTHR30349">
    <property type="entry name" value="PHAGE INTEGRASE-RELATED"/>
    <property type="match status" value="1"/>
</dbReference>
<dbReference type="Pfam" id="PF00589">
    <property type="entry name" value="Phage_integrase"/>
    <property type="match status" value="1"/>
</dbReference>
<keyword evidence="1" id="KW-0229">DNA integration</keyword>
<dbReference type="Pfam" id="PF02899">
    <property type="entry name" value="Phage_int_SAM_1"/>
    <property type="match status" value="1"/>
</dbReference>
<sequence>MKRELVKWKKNFLLLLKEFLEGESNLSATTVEAYGRDLRQFFSFLKEKEGQVLDIVNVTERIIRDYLSHLYHAGLAPLSVARKLSALKSFFRYLKDKGRLAEDPAENITAPQPRQKVSDVLSVKEIEALLVAATGASRYSDSPKTSSFILRDQAVLEVLYSAGLRISELIGLKLSNLDLQEKSLRVTGLRNKERVLPLGEPAVISLRRYICGEEGRKKLLSPDKDSRNAIFLNCRGQPLSRMGAWRIIHTCIEAAGIKRHVTPRTFRHSFAAHLLESGAKIRTVKEMLGHSLYIVTWTQYAHLPRP</sequence>
<dbReference type="SUPFAM" id="SSF56349">
    <property type="entry name" value="DNA breaking-rejoining enzymes"/>
    <property type="match status" value="1"/>
</dbReference>
<keyword evidence="3" id="KW-0233">DNA recombination</keyword>
<dbReference type="PANTHER" id="PTHR30349:SF81">
    <property type="entry name" value="TYROSINE RECOMBINASE XERC"/>
    <property type="match status" value="1"/>
</dbReference>
<reference evidence="7 8" key="1">
    <citation type="submission" date="2017-06" db="EMBL/GenBank/DDBJ databases">
        <title>Novel microbial phyla capable of carbon fixation and sulfur reduction in deep-sea sediments.</title>
        <authorList>
            <person name="Huang J."/>
            <person name="Baker B."/>
            <person name="Wang Y."/>
        </authorList>
    </citation>
    <scope>NUCLEOTIDE SEQUENCE [LARGE SCALE GENOMIC DNA]</scope>
    <source>
        <strain evidence="7">B3_TA06</strain>
    </source>
</reference>
<evidence type="ECO:0000256" key="4">
    <source>
        <dbReference type="PROSITE-ProRule" id="PRU01248"/>
    </source>
</evidence>
<accession>A0A532UW80</accession>
<dbReference type="EMBL" id="NJBO01000024">
    <property type="protein sequence ID" value="TKJ39159.1"/>
    <property type="molecule type" value="Genomic_DNA"/>
</dbReference>
<dbReference type="GO" id="GO:0003677">
    <property type="term" value="F:DNA binding"/>
    <property type="evidence" value="ECO:0007669"/>
    <property type="project" value="UniProtKB-UniRule"/>
</dbReference>
<dbReference type="InterPro" id="IPR011010">
    <property type="entry name" value="DNA_brk_join_enz"/>
</dbReference>
<comment type="caution">
    <text evidence="7">The sequence shown here is derived from an EMBL/GenBank/DDBJ whole genome shotgun (WGS) entry which is preliminary data.</text>
</comment>
<gene>
    <name evidence="7" type="ORF">CEE36_10340</name>
</gene>
<dbReference type="InterPro" id="IPR002104">
    <property type="entry name" value="Integrase_catalytic"/>
</dbReference>
<name>A0A532UW80_UNCT6</name>
<dbReference type="InterPro" id="IPR010998">
    <property type="entry name" value="Integrase_recombinase_N"/>
</dbReference>
<dbReference type="AlphaFoldDB" id="A0A532UW80"/>
<evidence type="ECO:0000259" key="6">
    <source>
        <dbReference type="PROSITE" id="PS51900"/>
    </source>
</evidence>
<evidence type="ECO:0000313" key="8">
    <source>
        <dbReference type="Proteomes" id="UP000317778"/>
    </source>
</evidence>
<dbReference type="GO" id="GO:0006310">
    <property type="term" value="P:DNA recombination"/>
    <property type="evidence" value="ECO:0007669"/>
    <property type="project" value="UniProtKB-KW"/>
</dbReference>
<dbReference type="InterPro" id="IPR050090">
    <property type="entry name" value="Tyrosine_recombinase_XerCD"/>
</dbReference>
<feature type="domain" description="Tyr recombinase" evidence="5">
    <location>
        <begin position="116"/>
        <end position="306"/>
    </location>
</feature>
<evidence type="ECO:0000256" key="1">
    <source>
        <dbReference type="ARBA" id="ARBA00022908"/>
    </source>
</evidence>
<organism evidence="7 8">
    <name type="scientific">candidate division TA06 bacterium B3_TA06</name>
    <dbReference type="NCBI Taxonomy" id="2012487"/>
    <lineage>
        <taxon>Bacteria</taxon>
        <taxon>Bacteria division TA06</taxon>
    </lineage>
</organism>
<dbReference type="Gene3D" id="1.10.443.10">
    <property type="entry name" value="Intergrase catalytic core"/>
    <property type="match status" value="1"/>
</dbReference>
<dbReference type="Proteomes" id="UP000317778">
    <property type="component" value="Unassembled WGS sequence"/>
</dbReference>
<dbReference type="InterPro" id="IPR004107">
    <property type="entry name" value="Integrase_SAM-like_N"/>
</dbReference>
<dbReference type="Gene3D" id="1.10.150.130">
    <property type="match status" value="1"/>
</dbReference>
<evidence type="ECO:0000256" key="3">
    <source>
        <dbReference type="ARBA" id="ARBA00023172"/>
    </source>
</evidence>
<dbReference type="GO" id="GO:0015074">
    <property type="term" value="P:DNA integration"/>
    <property type="evidence" value="ECO:0007669"/>
    <property type="project" value="UniProtKB-KW"/>
</dbReference>
<evidence type="ECO:0000259" key="5">
    <source>
        <dbReference type="PROSITE" id="PS51898"/>
    </source>
</evidence>
<dbReference type="PROSITE" id="PS51898">
    <property type="entry name" value="TYR_RECOMBINASE"/>
    <property type="match status" value="1"/>
</dbReference>
<keyword evidence="2 4" id="KW-0238">DNA-binding</keyword>
<proteinExistence type="predicted"/>
<evidence type="ECO:0000313" key="7">
    <source>
        <dbReference type="EMBL" id="TKJ39159.1"/>
    </source>
</evidence>
<dbReference type="InterPro" id="IPR044068">
    <property type="entry name" value="CB"/>
</dbReference>
<evidence type="ECO:0000256" key="2">
    <source>
        <dbReference type="ARBA" id="ARBA00023125"/>
    </source>
</evidence>
<dbReference type="PROSITE" id="PS51900">
    <property type="entry name" value="CB"/>
    <property type="match status" value="1"/>
</dbReference>
<feature type="domain" description="Core-binding (CB)" evidence="6">
    <location>
        <begin position="3"/>
        <end position="95"/>
    </location>
</feature>